<protein>
    <recommendedName>
        <fullName evidence="3">C2H2-type domain-containing protein</fullName>
    </recommendedName>
</protein>
<dbReference type="Gene3D" id="3.30.160.60">
    <property type="entry name" value="Classic Zinc Finger"/>
    <property type="match status" value="1"/>
</dbReference>
<proteinExistence type="predicted"/>
<comment type="caution">
    <text evidence="1">The sequence shown here is derived from an EMBL/GenBank/DDBJ whole genome shotgun (WGS) entry which is preliminary data.</text>
</comment>
<dbReference type="InterPro" id="IPR036236">
    <property type="entry name" value="Znf_C2H2_sf"/>
</dbReference>
<dbReference type="EMBL" id="JAQQWI010000010">
    <property type="protein sequence ID" value="KAK8018166.1"/>
    <property type="molecule type" value="Genomic_DNA"/>
</dbReference>
<reference evidence="1 2" key="1">
    <citation type="submission" date="2023-01" db="EMBL/GenBank/DDBJ databases">
        <title>Analysis of 21 Apiospora genomes using comparative genomics revels a genus with tremendous synthesis potential of carbohydrate active enzymes and secondary metabolites.</title>
        <authorList>
            <person name="Sorensen T."/>
        </authorList>
    </citation>
    <scope>NUCLEOTIDE SEQUENCE [LARGE SCALE GENOMIC DNA]</scope>
    <source>
        <strain evidence="1 2">CBS 20057</strain>
    </source>
</reference>
<evidence type="ECO:0000313" key="2">
    <source>
        <dbReference type="Proteomes" id="UP001396898"/>
    </source>
</evidence>
<keyword evidence="2" id="KW-1185">Reference proteome</keyword>
<dbReference type="SUPFAM" id="SSF57667">
    <property type="entry name" value="beta-beta-alpha zinc fingers"/>
    <property type="match status" value="1"/>
</dbReference>
<name>A0ABR1RT73_9PEZI</name>
<organism evidence="1 2">
    <name type="scientific">Apiospora marii</name>
    <dbReference type="NCBI Taxonomy" id="335849"/>
    <lineage>
        <taxon>Eukaryota</taxon>
        <taxon>Fungi</taxon>
        <taxon>Dikarya</taxon>
        <taxon>Ascomycota</taxon>
        <taxon>Pezizomycotina</taxon>
        <taxon>Sordariomycetes</taxon>
        <taxon>Xylariomycetidae</taxon>
        <taxon>Amphisphaeriales</taxon>
        <taxon>Apiosporaceae</taxon>
        <taxon>Apiospora</taxon>
    </lineage>
</organism>
<dbReference type="Proteomes" id="UP001396898">
    <property type="component" value="Unassembled WGS sequence"/>
</dbReference>
<sequence>MGCPSSTIGMSTMKELLKHRKDVHAIIQENDEDEFPKETEIARPKRPKPVFTGAMKDYNTLKAPKAKRFNLDSHMITHSGKRDFLCNVCDMSLARENDRVRHEATYQEKQFECGGFLNNDQPWGYHQKFARADTLESHHNTITGQACIQTYLQQQQQSLYEQTGGSSEEQQQII</sequence>
<evidence type="ECO:0000313" key="1">
    <source>
        <dbReference type="EMBL" id="KAK8018166.1"/>
    </source>
</evidence>
<accession>A0ABR1RT73</accession>
<evidence type="ECO:0008006" key="3">
    <source>
        <dbReference type="Google" id="ProtNLM"/>
    </source>
</evidence>
<gene>
    <name evidence="1" type="ORF">PG991_007356</name>
</gene>